<dbReference type="HOGENOM" id="CLU_004498_7_1_1"/>
<name>A0A0A1V3F5_9HYPO</name>
<dbReference type="OrthoDB" id="5046242at2759"/>
<gene>
    <name evidence="2" type="ORF">X797_002475</name>
</gene>
<sequence>MSDARISALRELKAQNKLPHVGIVGAGISGLRCADTLIRNGFQVTILEARERIGGRVFQQEIGGHEVDMGANWIHGTRNNPIALLASMTDADLVPDEPDAIFFDSVGERIPANKADQCAELVADAFDKAIQHSKNLSSSIDPQRNVLDYVLEIVRRSPLDAESKIICEQMIHMYNSEIGDCIESQSLKYFHLEDGMNGHDAFVASTYKNIIQLISKTARSADAIQLGQEVVKVQNFSRNSDNKAVAVELAGGQVKTFDEVVITCPLGWLKQHKSAFKPSLPLRLEQAIDSIGYGALEKVFVSFPAAFWQKANDRGGVASSTLVSREEASRFIFWHFLSPSYHPLTKHLGSWTQEFVALSGLPDTHAHPTLVFYVAPPCSRHLMPSFAGLVPHSDAYNDILRSFTEPFYSRMPNYDAASPACRPTLFLGSQWQNDPFAGYGSYVSFQVGLERAGEDLKILRSGGGRGATGGNLMGNDRGVWFAGEHTAPLCGLGTTTGAWWSGERAARDVLEVYGMKKDMNKDGIGPVIS</sequence>
<accession>A0A0A1V3F5</accession>
<dbReference type="InterPro" id="IPR002937">
    <property type="entry name" value="Amino_oxidase"/>
</dbReference>
<dbReference type="SUPFAM" id="SSF54373">
    <property type="entry name" value="FAD-linked reductases, C-terminal domain"/>
    <property type="match status" value="1"/>
</dbReference>
<evidence type="ECO:0000313" key="2">
    <source>
        <dbReference type="EMBL" id="EXV04792.1"/>
    </source>
</evidence>
<dbReference type="PANTHER" id="PTHR10742">
    <property type="entry name" value="FLAVIN MONOAMINE OXIDASE"/>
    <property type="match status" value="1"/>
</dbReference>
<reference evidence="2 3" key="1">
    <citation type="submission" date="2014-02" db="EMBL/GenBank/DDBJ databases">
        <title>The genome sequence of the entomopathogenic fungus Metarhizium robertsii ARSEF 2575.</title>
        <authorList>
            <person name="Giuliano Garisto Donzelli B."/>
            <person name="Roe B.A."/>
            <person name="Macmil S.L."/>
            <person name="Krasnoff S.B."/>
            <person name="Gibson D.M."/>
        </authorList>
    </citation>
    <scope>NUCLEOTIDE SEQUENCE [LARGE SCALE GENOMIC DNA]</scope>
    <source>
        <strain evidence="2 3">ARSEF 2575</strain>
    </source>
</reference>
<comment type="caution">
    <text evidence="2">The sequence shown here is derived from an EMBL/GenBank/DDBJ whole genome shotgun (WGS) entry which is preliminary data.</text>
</comment>
<dbReference type="GO" id="GO:0050660">
    <property type="term" value="F:flavin adenine dinucleotide binding"/>
    <property type="evidence" value="ECO:0007669"/>
    <property type="project" value="TreeGrafter"/>
</dbReference>
<proteinExistence type="predicted"/>
<dbReference type="Gene3D" id="3.50.50.60">
    <property type="entry name" value="FAD/NAD(P)-binding domain"/>
    <property type="match status" value="1"/>
</dbReference>
<dbReference type="EMBL" id="JELW01000002">
    <property type="protein sequence ID" value="EXV04792.1"/>
    <property type="molecule type" value="Genomic_DNA"/>
</dbReference>
<evidence type="ECO:0000313" key="3">
    <source>
        <dbReference type="Proteomes" id="UP000030151"/>
    </source>
</evidence>
<dbReference type="GO" id="GO:0003682">
    <property type="term" value="F:chromatin binding"/>
    <property type="evidence" value="ECO:0007669"/>
    <property type="project" value="TreeGrafter"/>
</dbReference>
<dbReference type="GO" id="GO:0016491">
    <property type="term" value="F:oxidoreductase activity"/>
    <property type="evidence" value="ECO:0007669"/>
    <property type="project" value="InterPro"/>
</dbReference>
<dbReference type="AlphaFoldDB" id="A0A0A1V3F5"/>
<feature type="domain" description="Amine oxidase" evidence="1">
    <location>
        <begin position="28"/>
        <end position="510"/>
    </location>
</feature>
<dbReference type="SUPFAM" id="SSF51905">
    <property type="entry name" value="FAD/NAD(P)-binding domain"/>
    <property type="match status" value="1"/>
</dbReference>
<dbReference type="PRINTS" id="PR00419">
    <property type="entry name" value="ADXRDTASE"/>
</dbReference>
<dbReference type="Pfam" id="PF01593">
    <property type="entry name" value="Amino_oxidase"/>
    <property type="match status" value="1"/>
</dbReference>
<protein>
    <submittedName>
        <fullName evidence="2">Flavin containing amine oxidoreductase</fullName>
    </submittedName>
</protein>
<evidence type="ECO:0000259" key="1">
    <source>
        <dbReference type="Pfam" id="PF01593"/>
    </source>
</evidence>
<dbReference type="PANTHER" id="PTHR10742:SF414">
    <property type="entry name" value="CONTAINING AMINE OXIDASE, PUTATIVE (AFU_ORTHOLOGUE AFUA_3G12150)-RELATED"/>
    <property type="match status" value="1"/>
</dbReference>
<dbReference type="Gene3D" id="3.90.660.10">
    <property type="match status" value="1"/>
</dbReference>
<dbReference type="InterPro" id="IPR050281">
    <property type="entry name" value="Flavin_monoamine_oxidase"/>
</dbReference>
<dbReference type="Proteomes" id="UP000030151">
    <property type="component" value="Unassembled WGS sequence"/>
</dbReference>
<organism evidence="2 3">
    <name type="scientific">Metarhizium robertsii</name>
    <dbReference type="NCBI Taxonomy" id="568076"/>
    <lineage>
        <taxon>Eukaryota</taxon>
        <taxon>Fungi</taxon>
        <taxon>Dikarya</taxon>
        <taxon>Ascomycota</taxon>
        <taxon>Pezizomycotina</taxon>
        <taxon>Sordariomycetes</taxon>
        <taxon>Hypocreomycetidae</taxon>
        <taxon>Hypocreales</taxon>
        <taxon>Clavicipitaceae</taxon>
        <taxon>Metarhizium</taxon>
    </lineage>
</organism>
<dbReference type="InterPro" id="IPR036188">
    <property type="entry name" value="FAD/NAD-bd_sf"/>
</dbReference>
<dbReference type="GO" id="GO:0006338">
    <property type="term" value="P:chromatin remodeling"/>
    <property type="evidence" value="ECO:0007669"/>
    <property type="project" value="TreeGrafter"/>
</dbReference>